<dbReference type="GeneID" id="39737126"/>
<dbReference type="KEGG" id="prel:PRELSG_1134700"/>
<evidence type="ECO:0000313" key="9">
    <source>
        <dbReference type="Proteomes" id="UP000220158"/>
    </source>
</evidence>
<dbReference type="OrthoDB" id="302453at2759"/>
<keyword evidence="3" id="KW-0813">Transport</keyword>
<gene>
    <name evidence="8" type="ORF">PRELSG_1134700</name>
</gene>
<feature type="compositionally biased region" description="Polar residues" evidence="6">
    <location>
        <begin position="1013"/>
        <end position="1025"/>
    </location>
</feature>
<evidence type="ECO:0000313" key="8">
    <source>
        <dbReference type="EMBL" id="CRH00999.1"/>
    </source>
</evidence>
<evidence type="ECO:0000256" key="1">
    <source>
        <dbReference type="ARBA" id="ARBA00004308"/>
    </source>
</evidence>
<dbReference type="InterPro" id="IPR011989">
    <property type="entry name" value="ARM-like"/>
</dbReference>
<dbReference type="RefSeq" id="XP_028534000.1">
    <property type="nucleotide sequence ID" value="XM_028677630.1"/>
</dbReference>
<comment type="similarity">
    <text evidence="2">Belongs to the adaptor complexes large subunit family.</text>
</comment>
<evidence type="ECO:0000256" key="2">
    <source>
        <dbReference type="ARBA" id="ARBA00006613"/>
    </source>
</evidence>
<dbReference type="GO" id="GO:0012505">
    <property type="term" value="C:endomembrane system"/>
    <property type="evidence" value="ECO:0007669"/>
    <property type="project" value="UniProtKB-SubCell"/>
</dbReference>
<keyword evidence="9" id="KW-1185">Reference proteome</keyword>
<accession>A0A1J1H8Y9</accession>
<keyword evidence="4" id="KW-0653">Protein transport</keyword>
<dbReference type="Proteomes" id="UP000220158">
    <property type="component" value="Chromosome 11"/>
</dbReference>
<reference evidence="8 9" key="1">
    <citation type="submission" date="2015-04" db="EMBL/GenBank/DDBJ databases">
        <authorList>
            <consortium name="Pathogen Informatics"/>
        </authorList>
    </citation>
    <scope>NUCLEOTIDE SEQUENCE [LARGE SCALE GENOMIC DNA]</scope>
    <source>
        <strain evidence="8 9">SGS1</strain>
    </source>
</reference>
<keyword evidence="5" id="KW-0472">Membrane</keyword>
<comment type="subcellular location">
    <subcellularLocation>
        <location evidence="1">Endomembrane system</location>
    </subcellularLocation>
</comment>
<evidence type="ECO:0000259" key="7">
    <source>
        <dbReference type="Pfam" id="PF01602"/>
    </source>
</evidence>
<evidence type="ECO:0000256" key="4">
    <source>
        <dbReference type="ARBA" id="ARBA00022927"/>
    </source>
</evidence>
<evidence type="ECO:0000256" key="6">
    <source>
        <dbReference type="SAM" id="MobiDB-lite"/>
    </source>
</evidence>
<dbReference type="OMA" id="PFHQTYL"/>
<organism evidence="8 9">
    <name type="scientific">Plasmodium relictum</name>
    <dbReference type="NCBI Taxonomy" id="85471"/>
    <lineage>
        <taxon>Eukaryota</taxon>
        <taxon>Sar</taxon>
        <taxon>Alveolata</taxon>
        <taxon>Apicomplexa</taxon>
        <taxon>Aconoidasida</taxon>
        <taxon>Haemosporida</taxon>
        <taxon>Plasmodiidae</taxon>
        <taxon>Plasmodium</taxon>
        <taxon>Plasmodium (Haemamoeba)</taxon>
    </lineage>
</organism>
<dbReference type="GO" id="GO:0030117">
    <property type="term" value="C:membrane coat"/>
    <property type="evidence" value="ECO:0007669"/>
    <property type="project" value="InterPro"/>
</dbReference>
<dbReference type="AlphaFoldDB" id="A0A1J1H8Y9"/>
<dbReference type="InterPro" id="IPR002553">
    <property type="entry name" value="Clathrin/coatomer_adapt-like_N"/>
</dbReference>
<dbReference type="GO" id="GO:0016192">
    <property type="term" value="P:vesicle-mediated transport"/>
    <property type="evidence" value="ECO:0007669"/>
    <property type="project" value="InterPro"/>
</dbReference>
<dbReference type="SUPFAM" id="SSF48371">
    <property type="entry name" value="ARM repeat"/>
    <property type="match status" value="1"/>
</dbReference>
<dbReference type="Pfam" id="PF01602">
    <property type="entry name" value="Adaptin_N"/>
    <property type="match status" value="2"/>
</dbReference>
<dbReference type="InterPro" id="IPR016024">
    <property type="entry name" value="ARM-type_fold"/>
</dbReference>
<sequence>MDSLSFNIKVPLIEKAASNVKEIISHIKLNDGVYFDKSKFDVNEIIKNLENNNVYKKIEAMKHILIAHILKINVSNLFFDVLKNISIDNLTLKKLIYNYLILYAEGNTDLTMLSVNSFKKDLNNNDYQIRSSALKAMSCIKSIDMINILMESLKKLSKDKSPYVRKTCAEIIPSIYNIDKDQFIFLRKILIDLINDREITVVSSAIVSFNCICIYDNAEENEYIYNEGTNEYYCREDENYQIDVSHQKKQNYTIVKNGNENLNESNNILYKQISNNNCNNSCINQIKNIQMDSQKENMNDDIYYNRKHYNFNINLNIFNSLSFLHPYYYKLCQYLLFMHPFHQTYLIDLLLRYCRAFYKDPLTNDKLKLKKNNLFDEHSACTENDIERKKKKYQEYDNEIRSNNTSYLSNNDMYEEFKNYDLDLEIFIDKLLILLTSSSYSVIIMAISSLYHLTKFTYKDNIIQAIINSLLKSSMEKNDEIYEIFLKSVKPIIISLKKEFSFYKSFFYINCIDNAIKKSLKIDVLSALKDSDNEMIILDEFIYALYLPNNSENIIKKLFSHITTIALTNAICLSKVMKYIMIMLNSNIKLYADESILALRQLLQQSDDSQIVKIVIFLSKILLKIQSNQVKISVIWTLANYQKFLDYLLLFDIARLLVKSFVNSSDTIKIQIIHFIFKIWSYQYMNIFLSSDTYSIILDEEKSKKEYETEKNNFIQASCPKDRNIKNTVNSSHLSDKEQILFDEKNEVYADYESNQNYKTFNDNVPKSKMKKDFENFEILCKEAFLLGIKDENFDVQDTSKFYINIMLIINELHSKKKLKPNIFERDFFNEKIDKYSLSLCYLKFIFVYSGKSVLFNSINLNLKNTLIKNGPFSLPDHEEHLDNFNKNEFQIAYQLNTISNILNKKISSYVDLPEFAKNDLPKIEHLNNNEKKKYITSISPKDIKLNNNFNNVINSQIFLNIDDFYKEENLNKEKQKENKKLVSKTLLINKGTKIQGEDEESDEENENCHEQYGNNNLSKESTCNSNIKSDKTIEKEIEDIENFFFND</sequence>
<evidence type="ECO:0000256" key="3">
    <source>
        <dbReference type="ARBA" id="ARBA00022448"/>
    </source>
</evidence>
<evidence type="ECO:0000256" key="5">
    <source>
        <dbReference type="ARBA" id="ARBA00023136"/>
    </source>
</evidence>
<name>A0A1J1H8Y9_PLARL</name>
<dbReference type="InterPro" id="IPR026739">
    <property type="entry name" value="AP_beta"/>
</dbReference>
<feature type="domain" description="Clathrin/coatomer adaptor adaptin-like N-terminal" evidence="7">
    <location>
        <begin position="47"/>
        <end position="217"/>
    </location>
</feature>
<dbReference type="PANTHER" id="PTHR11134">
    <property type="entry name" value="ADAPTOR COMPLEX SUBUNIT BETA FAMILY MEMBER"/>
    <property type="match status" value="1"/>
</dbReference>
<feature type="region of interest" description="Disordered" evidence="6">
    <location>
        <begin position="994"/>
        <end position="1025"/>
    </location>
</feature>
<dbReference type="GO" id="GO:0006886">
    <property type="term" value="P:intracellular protein transport"/>
    <property type="evidence" value="ECO:0007669"/>
    <property type="project" value="InterPro"/>
</dbReference>
<proteinExistence type="inferred from homology"/>
<dbReference type="EMBL" id="LN835306">
    <property type="protein sequence ID" value="CRH00999.1"/>
    <property type="molecule type" value="Genomic_DNA"/>
</dbReference>
<feature type="domain" description="Clathrin/coatomer adaptor adaptin-like N-terminal" evidence="7">
    <location>
        <begin position="322"/>
        <end position="680"/>
    </location>
</feature>
<protein>
    <submittedName>
        <fullName evidence="8">AP-3 complex subunit beta, putative</fullName>
    </submittedName>
</protein>
<dbReference type="VEuPathDB" id="PlasmoDB:PRELSG_1134700"/>
<dbReference type="Gene3D" id="1.25.10.10">
    <property type="entry name" value="Leucine-rich Repeat Variant"/>
    <property type="match status" value="2"/>
</dbReference>